<keyword evidence="1" id="KW-1133">Transmembrane helix</keyword>
<organism evidence="2 3">
    <name type="scientific">Thalassotalea fonticola</name>
    <dbReference type="NCBI Taxonomy" id="3065649"/>
    <lineage>
        <taxon>Bacteria</taxon>
        <taxon>Pseudomonadati</taxon>
        <taxon>Pseudomonadota</taxon>
        <taxon>Gammaproteobacteria</taxon>
        <taxon>Alteromonadales</taxon>
        <taxon>Colwelliaceae</taxon>
        <taxon>Thalassotalea</taxon>
    </lineage>
</organism>
<evidence type="ECO:0000313" key="3">
    <source>
        <dbReference type="Proteomes" id="UP001301442"/>
    </source>
</evidence>
<gene>
    <name evidence="2" type="ORF">RI844_02290</name>
</gene>
<proteinExistence type="predicted"/>
<evidence type="ECO:0000256" key="1">
    <source>
        <dbReference type="SAM" id="Phobius"/>
    </source>
</evidence>
<accession>A0ABZ0GQV6</accession>
<feature type="transmembrane region" description="Helical" evidence="1">
    <location>
        <begin position="39"/>
        <end position="56"/>
    </location>
</feature>
<sequence length="147" mass="16873">MSNQSISTDNLRKLALFGYFGLLTFMPLWLFVLAPSESLSMPLTFIMFILPLLFPLKGMLTGNPYTFAWANFIVMIYFLHSLTTLWVSSDERILAAIELFFATTMFFAGSYYSKYRGIELGLGLKKLKVELKEEREAKQPKNNNNSE</sequence>
<feature type="transmembrane region" description="Helical" evidence="1">
    <location>
        <begin position="14"/>
        <end position="33"/>
    </location>
</feature>
<dbReference type="InterPro" id="IPR018643">
    <property type="entry name" value="DUF2069_membrane"/>
</dbReference>
<keyword evidence="1" id="KW-0812">Transmembrane</keyword>
<dbReference type="EMBL" id="CP136600">
    <property type="protein sequence ID" value="WOH38089.1"/>
    <property type="molecule type" value="Genomic_DNA"/>
</dbReference>
<protein>
    <submittedName>
        <fullName evidence="2">DUF2069 domain-containing protein</fullName>
    </submittedName>
</protein>
<keyword evidence="1" id="KW-0472">Membrane</keyword>
<dbReference type="Pfam" id="PF09842">
    <property type="entry name" value="DUF2069"/>
    <property type="match status" value="1"/>
</dbReference>
<feature type="transmembrane region" description="Helical" evidence="1">
    <location>
        <begin position="93"/>
        <end position="112"/>
    </location>
</feature>
<reference evidence="2 3" key="1">
    <citation type="submission" date="2023-09" db="EMBL/GenBank/DDBJ databases">
        <authorList>
            <person name="Qi X."/>
        </authorList>
    </citation>
    <scope>NUCLEOTIDE SEQUENCE [LARGE SCALE GENOMIC DNA]</scope>
    <source>
        <strain evidence="2 3">S1-1</strain>
    </source>
</reference>
<dbReference type="RefSeq" id="WP_348396862.1">
    <property type="nucleotide sequence ID" value="NZ_CP136600.1"/>
</dbReference>
<name>A0ABZ0GQV6_9GAMM</name>
<evidence type="ECO:0000313" key="2">
    <source>
        <dbReference type="EMBL" id="WOH38089.1"/>
    </source>
</evidence>
<feature type="transmembrane region" description="Helical" evidence="1">
    <location>
        <begin position="68"/>
        <end position="87"/>
    </location>
</feature>
<keyword evidence="3" id="KW-1185">Reference proteome</keyword>
<dbReference type="Proteomes" id="UP001301442">
    <property type="component" value="Chromosome"/>
</dbReference>